<reference evidence="5" key="1">
    <citation type="submission" date="2024-06" db="EMBL/GenBank/DDBJ databases">
        <title>Caproicibacterium argilliputei sp. nov, a novel caproic acid producing anaerobic bacterium isolated from pit mud.</title>
        <authorList>
            <person name="Zeng C."/>
        </authorList>
    </citation>
    <scope>NUCLEOTIDE SEQUENCE [LARGE SCALE GENOMIC DNA]</scope>
    <source>
        <strain evidence="5">ZCY20-5</strain>
    </source>
</reference>
<dbReference type="InterPro" id="IPR049053">
    <property type="entry name" value="AFCA-like_C"/>
</dbReference>
<dbReference type="PANTHER" id="PTHR31084:SF0">
    <property type="entry name" value="ALPHA-L-FUCOSIDASE 2"/>
    <property type="match status" value="1"/>
</dbReference>
<feature type="domain" description="Glycosyl hydrolase family 95 catalytic" evidence="3">
    <location>
        <begin position="277"/>
        <end position="685"/>
    </location>
</feature>
<dbReference type="InterPro" id="IPR027414">
    <property type="entry name" value="GH95_N_dom"/>
</dbReference>
<organism evidence="4 5">
    <name type="scientific">Caproicibacterium argilliputei</name>
    <dbReference type="NCBI Taxonomy" id="3030016"/>
    <lineage>
        <taxon>Bacteria</taxon>
        <taxon>Bacillati</taxon>
        <taxon>Bacillota</taxon>
        <taxon>Clostridia</taxon>
        <taxon>Eubacteriales</taxon>
        <taxon>Oscillospiraceae</taxon>
        <taxon>Caproicibacterium</taxon>
    </lineage>
</organism>
<evidence type="ECO:0000313" key="4">
    <source>
        <dbReference type="EMBL" id="WOC33420.1"/>
    </source>
</evidence>
<reference evidence="5" key="3">
    <citation type="submission" date="2024-06" db="EMBL/GenBank/DDBJ databases">
        <authorList>
            <person name="Zeng C."/>
        </authorList>
    </citation>
    <scope>NUCLEOTIDE SEQUENCE [LARGE SCALE GENOMIC DNA]</scope>
    <source>
        <strain evidence="5">ZCY20-5</strain>
    </source>
</reference>
<protein>
    <submittedName>
        <fullName evidence="4">Glycoside hydrolase family 95 protein</fullName>
    </submittedName>
</protein>
<proteinExistence type="predicted"/>
<dbReference type="InterPro" id="IPR008928">
    <property type="entry name" value="6-hairpin_glycosidase_sf"/>
</dbReference>
<accession>A0AA97H339</accession>
<dbReference type="SUPFAM" id="SSF48208">
    <property type="entry name" value="Six-hairpin glycosidases"/>
    <property type="match status" value="1"/>
</dbReference>
<dbReference type="AlphaFoldDB" id="A0AA97H339"/>
<dbReference type="Pfam" id="PF14498">
    <property type="entry name" value="Glyco_hyd_65N_2"/>
    <property type="match status" value="1"/>
</dbReference>
<dbReference type="Pfam" id="PF22124">
    <property type="entry name" value="Glyco_hydro_95_cat"/>
    <property type="match status" value="1"/>
</dbReference>
<dbReference type="InterPro" id="IPR012341">
    <property type="entry name" value="6hp_glycosidase-like_sf"/>
</dbReference>
<evidence type="ECO:0000259" key="1">
    <source>
        <dbReference type="Pfam" id="PF14498"/>
    </source>
</evidence>
<dbReference type="InterPro" id="IPR016518">
    <property type="entry name" value="Alpha-L-fucosidase"/>
</dbReference>
<evidence type="ECO:0000313" key="5">
    <source>
        <dbReference type="Proteomes" id="UP001300604"/>
    </source>
</evidence>
<dbReference type="RefSeq" id="WP_275845819.1">
    <property type="nucleotide sequence ID" value="NZ_CP135996.1"/>
</dbReference>
<name>A0AA97H339_9FIRM</name>
<feature type="domain" description="Glycosyl hydrolase family 95 N-terminal" evidence="1">
    <location>
        <begin position="3"/>
        <end position="251"/>
    </location>
</feature>
<dbReference type="EMBL" id="CP135996">
    <property type="protein sequence ID" value="WOC33420.1"/>
    <property type="molecule type" value="Genomic_DNA"/>
</dbReference>
<keyword evidence="5" id="KW-1185">Reference proteome</keyword>
<dbReference type="Gene3D" id="1.50.10.10">
    <property type="match status" value="1"/>
</dbReference>
<dbReference type="Pfam" id="PF21307">
    <property type="entry name" value="Glyco_hydro_95_C"/>
    <property type="match status" value="1"/>
</dbReference>
<gene>
    <name evidence="4" type="ORF">PXC00_06020</name>
</gene>
<dbReference type="GO" id="GO:0004560">
    <property type="term" value="F:alpha-L-fucosidase activity"/>
    <property type="evidence" value="ECO:0007669"/>
    <property type="project" value="InterPro"/>
</dbReference>
<dbReference type="InterPro" id="IPR054363">
    <property type="entry name" value="GH95_cat"/>
</dbReference>
<dbReference type="PIRSF" id="PIRSF007663">
    <property type="entry name" value="UCP007663"/>
    <property type="match status" value="1"/>
</dbReference>
<dbReference type="PANTHER" id="PTHR31084">
    <property type="entry name" value="ALPHA-L-FUCOSIDASE 2"/>
    <property type="match status" value="1"/>
</dbReference>
<dbReference type="GO" id="GO:0005975">
    <property type="term" value="P:carbohydrate metabolic process"/>
    <property type="evidence" value="ECO:0007669"/>
    <property type="project" value="InterPro"/>
</dbReference>
<evidence type="ECO:0000259" key="2">
    <source>
        <dbReference type="Pfam" id="PF21307"/>
    </source>
</evidence>
<feature type="domain" description="Alpha fucosidase A-like C-terminal" evidence="2">
    <location>
        <begin position="687"/>
        <end position="750"/>
    </location>
</feature>
<evidence type="ECO:0000259" key="3">
    <source>
        <dbReference type="Pfam" id="PF22124"/>
    </source>
</evidence>
<dbReference type="KEGG" id="carl:PXC00_06020"/>
<sequence>MQLEFHQPAAFWQESFPIGNGRLGAMLYGDPQTERLHINEDTLWSGYPAAEKQGLTPQTVAKARACAEKRQYAQTSRLLEEAMTADEDVQMYEPFGDLVFTFAGEREVTAYCRTLDLENAVATVKYRNHGKQYQHIAFCSAPAQGIVYQITAEESFTVRISGENGFLNQFRYREDGFRLYGQCPGRSGFTKCGPKEHLAFSDDQAQQGMRYEGWGKVRVSGGETAADETGLTCRNVRQVTLFFCARSSFNGYDRHPILEGKDPETELQQDFARFTAFDEMLAAHEHDYRALFERVRFRLPESGREQMDLQERLRRFEAGEEDLPLYALLFDYGRYLLISSSRPGTQPANLQGIWNPEKVPPWFSDYTVNINAEMNYWMTGPCSLPELNEPLARMNAELLETGRESAHRCFGCAGSACFHNVDIWRKATPAAGCMQWAFWPFGASWMCRNLFDEYLFDRNTDYLREIFPILQENVRFCKGMLTKTEQGYAVSPAVSPENVFVFDGQQIGTAAYTENTLAIVRNLFRDYLDACKELQQEDDLAQEVRALLPQMVPTAVGSKGQVLEWNEEFQETDPHHRHLSHLYELHPGRGISRQTPELYRAAKESLLQRGDAGTGWSLAWKLLMWARLEDGSHVESILRNLFHLVAPNAELSVNRGGLYANLLCAHPPFQIDGNFGYTAAVAEMLVQSHAGELVLLPALPPSWHSGSISGLTARGNIRVDIAWSAQTMRYTLCSPLAQTVQLRVKQGSTVSIALQPNVPQSGEVCFLKPSV</sequence>
<reference evidence="4 5" key="2">
    <citation type="submission" date="2024-06" db="EMBL/GenBank/DDBJ databases">
        <title>Caproicibacterium argilliputei sp. nov, a novel caproic acid producing anaerobic bacterium isolated from pit mud.</title>
        <authorList>
            <person name="Xia S."/>
        </authorList>
    </citation>
    <scope>NUCLEOTIDE SEQUENCE [LARGE SCALE GENOMIC DNA]</scope>
    <source>
        <strain evidence="4 5">ZCY20-5</strain>
    </source>
</reference>
<dbReference type="Proteomes" id="UP001300604">
    <property type="component" value="Chromosome"/>
</dbReference>
<keyword evidence="4" id="KW-0378">Hydrolase</keyword>